<comment type="caution">
    <text evidence="9">The sequence shown here is derived from an EMBL/GenBank/DDBJ whole genome shotgun (WGS) entry which is preliminary data.</text>
</comment>
<evidence type="ECO:0000256" key="8">
    <source>
        <dbReference type="SAM" id="Phobius"/>
    </source>
</evidence>
<feature type="transmembrane region" description="Helical" evidence="8">
    <location>
        <begin position="199"/>
        <end position="219"/>
    </location>
</feature>
<evidence type="ECO:0000256" key="2">
    <source>
        <dbReference type="ARBA" id="ARBA00022475"/>
    </source>
</evidence>
<dbReference type="Proteomes" id="UP000192578">
    <property type="component" value="Unassembled WGS sequence"/>
</dbReference>
<feature type="transmembrane region" description="Helical" evidence="8">
    <location>
        <begin position="403"/>
        <end position="425"/>
    </location>
</feature>
<evidence type="ECO:0000256" key="1">
    <source>
        <dbReference type="ARBA" id="ARBA00004651"/>
    </source>
</evidence>
<feature type="transmembrane region" description="Helical" evidence="8">
    <location>
        <begin position="158"/>
        <end position="178"/>
    </location>
</feature>
<keyword evidence="6" id="KW-0675">Receptor</keyword>
<evidence type="ECO:0000256" key="6">
    <source>
        <dbReference type="ARBA" id="ARBA00023170"/>
    </source>
</evidence>
<keyword evidence="7" id="KW-0325">Glycoprotein</keyword>
<gene>
    <name evidence="9" type="ORF">BV898_04702</name>
</gene>
<dbReference type="EMBL" id="MTYJ01000023">
    <property type="protein sequence ID" value="OQV21498.1"/>
    <property type="molecule type" value="Genomic_DNA"/>
</dbReference>
<dbReference type="AlphaFoldDB" id="A0A1W0X212"/>
<dbReference type="PANTHER" id="PTHR42643:SF24">
    <property type="entry name" value="IONOTROPIC RECEPTOR 60A"/>
    <property type="match status" value="1"/>
</dbReference>
<protein>
    <recommendedName>
        <fullName evidence="11">Ionotropic glutamate receptor C-terminal domain-containing protein</fullName>
    </recommendedName>
</protein>
<dbReference type="GO" id="GO:0005886">
    <property type="term" value="C:plasma membrane"/>
    <property type="evidence" value="ECO:0007669"/>
    <property type="project" value="UniProtKB-SubCell"/>
</dbReference>
<reference evidence="10" key="1">
    <citation type="submission" date="2017-01" db="EMBL/GenBank/DDBJ databases">
        <title>Comparative genomics of anhydrobiosis in the tardigrade Hypsibius dujardini.</title>
        <authorList>
            <person name="Yoshida Y."/>
            <person name="Koutsovoulos G."/>
            <person name="Laetsch D."/>
            <person name="Stevens L."/>
            <person name="Kumar S."/>
            <person name="Horikawa D."/>
            <person name="Ishino K."/>
            <person name="Komine S."/>
            <person name="Tomita M."/>
            <person name="Blaxter M."/>
            <person name="Arakawa K."/>
        </authorList>
    </citation>
    <scope>NUCLEOTIDE SEQUENCE [LARGE SCALE GENOMIC DNA]</scope>
    <source>
        <strain evidence="10">Z151</strain>
    </source>
</reference>
<keyword evidence="5 8" id="KW-0472">Membrane</keyword>
<dbReference type="InterPro" id="IPR052192">
    <property type="entry name" value="Insect_Ionotropic_Sensory_Rcpt"/>
</dbReference>
<evidence type="ECO:0000256" key="4">
    <source>
        <dbReference type="ARBA" id="ARBA00022989"/>
    </source>
</evidence>
<keyword evidence="2" id="KW-1003">Cell membrane</keyword>
<evidence type="ECO:0000313" key="10">
    <source>
        <dbReference type="Proteomes" id="UP000192578"/>
    </source>
</evidence>
<evidence type="ECO:0000256" key="3">
    <source>
        <dbReference type="ARBA" id="ARBA00022692"/>
    </source>
</evidence>
<organism evidence="9 10">
    <name type="scientific">Hypsibius exemplaris</name>
    <name type="common">Freshwater tardigrade</name>
    <dbReference type="NCBI Taxonomy" id="2072580"/>
    <lineage>
        <taxon>Eukaryota</taxon>
        <taxon>Metazoa</taxon>
        <taxon>Ecdysozoa</taxon>
        <taxon>Tardigrada</taxon>
        <taxon>Eutardigrada</taxon>
        <taxon>Parachela</taxon>
        <taxon>Hypsibioidea</taxon>
        <taxon>Hypsibiidae</taxon>
        <taxon>Hypsibius</taxon>
    </lineage>
</organism>
<evidence type="ECO:0008006" key="11">
    <source>
        <dbReference type="Google" id="ProtNLM"/>
    </source>
</evidence>
<evidence type="ECO:0000256" key="5">
    <source>
        <dbReference type="ARBA" id="ARBA00023136"/>
    </source>
</evidence>
<keyword evidence="3 8" id="KW-0812">Transmembrane</keyword>
<keyword evidence="10" id="KW-1185">Reference proteome</keyword>
<evidence type="ECO:0000256" key="7">
    <source>
        <dbReference type="ARBA" id="ARBA00023180"/>
    </source>
</evidence>
<sequence>MAILKPILQVALEAEAADETSFPKDVLELICRRVGFKCNVTLIEYNWDEGLSFAGLFNLIFKSDNTSNPAYSVGLANVALTSERMDIAHLINSLFEFEYVILIEESDLVPVSGGSFFASLFARIASLQVWAGSASIFITFVMLTALAAGLTVNTTNRAIGSVITRLWNASFGLFGVAIGQDEIRFTKVDFRSLPSLYAVWFLWSSVIIMAIGSFLPYFLTVTTSTIPFTDFESLLQSDYTLLGSELAIKSLNDTMDSDARRISDHMVQTKTSYLVGANMSPLQAYKSLHGGKPTALMSQRSLETFGDLDFPNCPRTISAISNIKKGKLSNIFTTKDSPYRNLFDREYLILLEHGFLKHLHTMAYIKGKQNNPEHKRGHCTPKDFSSTRVVSQHKPIAWGNISFLYWFLLGALGLSGACCVLELTINLRSGYARSQLKAAIDRRRASTYPLVSSDT</sequence>
<evidence type="ECO:0000313" key="9">
    <source>
        <dbReference type="EMBL" id="OQV21498.1"/>
    </source>
</evidence>
<name>A0A1W0X212_HYPEX</name>
<comment type="subcellular location">
    <subcellularLocation>
        <location evidence="1">Cell membrane</location>
        <topology evidence="1">Multi-pass membrane protein</topology>
    </subcellularLocation>
</comment>
<accession>A0A1W0X212</accession>
<keyword evidence="4 8" id="KW-1133">Transmembrane helix</keyword>
<proteinExistence type="predicted"/>
<dbReference type="PANTHER" id="PTHR42643">
    <property type="entry name" value="IONOTROPIC RECEPTOR 20A-RELATED"/>
    <property type="match status" value="1"/>
</dbReference>
<feature type="transmembrane region" description="Helical" evidence="8">
    <location>
        <begin position="129"/>
        <end position="152"/>
    </location>
</feature>